<feature type="non-terminal residue" evidence="2">
    <location>
        <position position="1"/>
    </location>
</feature>
<evidence type="ECO:0000313" key="3">
    <source>
        <dbReference type="Proteomes" id="UP001519535"/>
    </source>
</evidence>
<reference evidence="2 3" key="1">
    <citation type="submission" date="2021-05" db="EMBL/GenBank/DDBJ databases">
        <title>Mycobacterium acidophilum sp. nov., an extremely acid-tolerant member of the genus Mycobacterium.</title>
        <authorList>
            <person name="Xia J."/>
        </authorList>
    </citation>
    <scope>NUCLEOTIDE SEQUENCE [LARGE SCALE GENOMIC DNA]</scope>
    <source>
        <strain evidence="2 3">M1</strain>
    </source>
</reference>
<feature type="domain" description="PPE family C-terminal" evidence="1">
    <location>
        <begin position="68"/>
        <end position="134"/>
    </location>
</feature>
<gene>
    <name evidence="2" type="ORF">KIH27_21865</name>
</gene>
<dbReference type="InterPro" id="IPR022171">
    <property type="entry name" value="PPE_C"/>
</dbReference>
<proteinExistence type="predicted"/>
<dbReference type="RefSeq" id="WP_214095059.1">
    <property type="nucleotide sequence ID" value="NZ_JAHCLR010000096.1"/>
</dbReference>
<organism evidence="2 3">
    <name type="scientific">Mycolicibacter acidiphilus</name>
    <dbReference type="NCBI Taxonomy" id="2835306"/>
    <lineage>
        <taxon>Bacteria</taxon>
        <taxon>Bacillati</taxon>
        <taxon>Actinomycetota</taxon>
        <taxon>Actinomycetes</taxon>
        <taxon>Mycobacteriales</taxon>
        <taxon>Mycobacteriaceae</taxon>
        <taxon>Mycolicibacter</taxon>
    </lineage>
</organism>
<accession>A0ABS5RPV8</accession>
<protein>
    <submittedName>
        <fullName evidence="2">PE/PPE C-terminal domain-containing protein</fullName>
    </submittedName>
</protein>
<evidence type="ECO:0000259" key="1">
    <source>
        <dbReference type="Pfam" id="PF12484"/>
    </source>
</evidence>
<sequence>AHLTTDFATAREGIQLFTFPLMTATGKFAMLGPMAAMGAATGAGLMSSTTADVAGATLAGSYESPGVSAGVGRAAPIGRLSVPPTWATAASQEVRLAASVLPTPGPSAVPPAGMGMPGGFVPPVGGVANAPRAGEGRVRSVSSFRAIQSQGETSESATDSPWAYGAVADGAGGLSDREVGELDLLREQMADLALECDAMALLMKEGTN</sequence>
<dbReference type="EMBL" id="JAHCLR010000096">
    <property type="protein sequence ID" value="MBS9536234.1"/>
    <property type="molecule type" value="Genomic_DNA"/>
</dbReference>
<dbReference type="Proteomes" id="UP001519535">
    <property type="component" value="Unassembled WGS sequence"/>
</dbReference>
<name>A0ABS5RPV8_9MYCO</name>
<keyword evidence="3" id="KW-1185">Reference proteome</keyword>
<comment type="caution">
    <text evidence="2">The sequence shown here is derived from an EMBL/GenBank/DDBJ whole genome shotgun (WGS) entry which is preliminary data.</text>
</comment>
<dbReference type="Pfam" id="PF12484">
    <property type="entry name" value="PPE-SVP"/>
    <property type="match status" value="1"/>
</dbReference>
<evidence type="ECO:0000313" key="2">
    <source>
        <dbReference type="EMBL" id="MBS9536234.1"/>
    </source>
</evidence>